<dbReference type="PROSITE" id="PS51257">
    <property type="entry name" value="PROKAR_LIPOPROTEIN"/>
    <property type="match status" value="1"/>
</dbReference>
<accession>A0ABD6AXH3</accession>
<keyword evidence="11" id="KW-1185">Reference proteome</keyword>
<dbReference type="PANTHER" id="PTHR36507:SF1">
    <property type="entry name" value="BLL1555 PROTEIN"/>
    <property type="match status" value="1"/>
</dbReference>
<feature type="domain" description="Blue (type 1) copper" evidence="9">
    <location>
        <begin position="74"/>
        <end position="157"/>
    </location>
</feature>
<dbReference type="InterPro" id="IPR000923">
    <property type="entry name" value="BlueCu_1"/>
</dbReference>
<keyword evidence="5" id="KW-0249">Electron transport</keyword>
<dbReference type="InterPro" id="IPR008972">
    <property type="entry name" value="Cupredoxin"/>
</dbReference>
<dbReference type="CDD" id="cd04220">
    <property type="entry name" value="Halocyanin"/>
    <property type="match status" value="1"/>
</dbReference>
<dbReference type="Proteomes" id="UP001597187">
    <property type="component" value="Unassembled WGS sequence"/>
</dbReference>
<keyword evidence="6 7" id="KW-0186">Copper</keyword>
<dbReference type="InterPro" id="IPR002386">
    <property type="entry name" value="Amicyanin/Pseudoazurin"/>
</dbReference>
<keyword evidence="2" id="KW-0813">Transport</keyword>
<name>A0ABD6AXH3_9EURY</name>
<feature type="binding site" evidence="7">
    <location>
        <position position="146"/>
    </location>
    <ligand>
        <name>Cu cation</name>
        <dbReference type="ChEBI" id="CHEBI:23378"/>
    </ligand>
</feature>
<feature type="binding site" evidence="7">
    <location>
        <position position="107"/>
    </location>
    <ligand>
        <name>Cu cation</name>
        <dbReference type="ChEBI" id="CHEBI:23378"/>
    </ligand>
</feature>
<evidence type="ECO:0000256" key="8">
    <source>
        <dbReference type="SAM" id="MobiDB-lite"/>
    </source>
</evidence>
<keyword evidence="3 7" id="KW-0479">Metal-binding</keyword>
<dbReference type="GO" id="GO:0046872">
    <property type="term" value="F:metal ion binding"/>
    <property type="evidence" value="ECO:0007669"/>
    <property type="project" value="UniProtKB-KW"/>
</dbReference>
<dbReference type="NCBIfam" id="TIGR03102">
    <property type="entry name" value="halo_cynanin"/>
    <property type="match status" value="1"/>
</dbReference>
<dbReference type="Pfam" id="PF00127">
    <property type="entry name" value="Copper-bind"/>
    <property type="match status" value="1"/>
</dbReference>
<dbReference type="SUPFAM" id="SSF49503">
    <property type="entry name" value="Cupredoxins"/>
    <property type="match status" value="1"/>
</dbReference>
<evidence type="ECO:0000256" key="5">
    <source>
        <dbReference type="ARBA" id="ARBA00022982"/>
    </source>
</evidence>
<dbReference type="GO" id="GO:0042597">
    <property type="term" value="C:periplasmic space"/>
    <property type="evidence" value="ECO:0007669"/>
    <property type="project" value="UniProtKB-SubCell"/>
</dbReference>
<feature type="compositionally biased region" description="Low complexity" evidence="8">
    <location>
        <begin position="159"/>
        <end position="181"/>
    </location>
</feature>
<reference evidence="10 11" key="1">
    <citation type="journal article" date="2019" name="Int. J. Syst. Evol. Microbiol.">
        <title>The Global Catalogue of Microorganisms (GCM) 10K type strain sequencing project: providing services to taxonomists for standard genome sequencing and annotation.</title>
        <authorList>
            <consortium name="The Broad Institute Genomics Platform"/>
            <consortium name="The Broad Institute Genome Sequencing Center for Infectious Disease"/>
            <person name="Wu L."/>
            <person name="Ma J."/>
        </authorList>
    </citation>
    <scope>NUCLEOTIDE SEQUENCE [LARGE SCALE GENOMIC DNA]</scope>
    <source>
        <strain evidence="10 11">CGMCC 1.12563</strain>
    </source>
</reference>
<evidence type="ECO:0000259" key="9">
    <source>
        <dbReference type="Pfam" id="PF00127"/>
    </source>
</evidence>
<dbReference type="Gene3D" id="2.60.40.420">
    <property type="entry name" value="Cupredoxins - blue copper proteins"/>
    <property type="match status" value="1"/>
</dbReference>
<evidence type="ECO:0000256" key="2">
    <source>
        <dbReference type="ARBA" id="ARBA00022448"/>
    </source>
</evidence>
<evidence type="ECO:0000256" key="4">
    <source>
        <dbReference type="ARBA" id="ARBA00022764"/>
    </source>
</evidence>
<feature type="region of interest" description="Disordered" evidence="8">
    <location>
        <begin position="157"/>
        <end position="186"/>
    </location>
</feature>
<organism evidence="10 11">
    <name type="scientific">Halomarina rubra</name>
    <dbReference type="NCBI Taxonomy" id="2071873"/>
    <lineage>
        <taxon>Archaea</taxon>
        <taxon>Methanobacteriati</taxon>
        <taxon>Methanobacteriota</taxon>
        <taxon>Stenosarchaea group</taxon>
        <taxon>Halobacteria</taxon>
        <taxon>Halobacteriales</taxon>
        <taxon>Natronomonadaceae</taxon>
        <taxon>Halomarina</taxon>
    </lineage>
</organism>
<dbReference type="EMBL" id="JBHUDC010000005">
    <property type="protein sequence ID" value="MFD1514075.1"/>
    <property type="molecule type" value="Genomic_DNA"/>
</dbReference>
<dbReference type="InterPro" id="IPR028871">
    <property type="entry name" value="BlueCu_1_BS"/>
</dbReference>
<gene>
    <name evidence="10" type="ORF">ACFSBT_12375</name>
</gene>
<dbReference type="RefSeq" id="WP_250874029.1">
    <property type="nucleotide sequence ID" value="NZ_JALXFV010000005.1"/>
</dbReference>
<evidence type="ECO:0000256" key="1">
    <source>
        <dbReference type="ARBA" id="ARBA00004418"/>
    </source>
</evidence>
<sequence>MSTHRRGVLKALALVAVLVTAILAGCTSGTADEGAAGLQLPNEPDYKGYLDNTDNYDYTHDMRGQEAVTIEVGSKGNMGDYGFGPAAVAVSPGTTVTWVWTGSGGTHNVVADEGTFNSGPPVAEKGTTFEYTFDKPGVYRYACEPHEAMGMKGAIFVTPDQSGGPSSGAGAESGDSSGSESIEYSVNRHLELGHRLG</sequence>
<evidence type="ECO:0000256" key="6">
    <source>
        <dbReference type="ARBA" id="ARBA00023008"/>
    </source>
</evidence>
<dbReference type="InterPro" id="IPR017533">
    <property type="entry name" value="Halocyanin"/>
</dbReference>
<comment type="cofactor">
    <cofactor evidence="7">
        <name>Cu cation</name>
        <dbReference type="ChEBI" id="CHEBI:23378"/>
    </cofactor>
    <text evidence="7">Binds 1 copper ion per subunit.</text>
</comment>
<dbReference type="PROSITE" id="PS00196">
    <property type="entry name" value="COPPER_BLUE"/>
    <property type="match status" value="1"/>
</dbReference>
<dbReference type="InterPro" id="IPR052721">
    <property type="entry name" value="ET_Amicyanin"/>
</dbReference>
<comment type="subcellular location">
    <subcellularLocation>
        <location evidence="1">Periplasm</location>
    </subcellularLocation>
</comment>
<feature type="binding site" evidence="7">
    <location>
        <position position="143"/>
    </location>
    <ligand>
        <name>Cu cation</name>
        <dbReference type="ChEBI" id="CHEBI:23378"/>
    </ligand>
</feature>
<comment type="caution">
    <text evidence="10">The sequence shown here is derived from an EMBL/GenBank/DDBJ whole genome shotgun (WGS) entry which is preliminary data.</text>
</comment>
<evidence type="ECO:0000313" key="10">
    <source>
        <dbReference type="EMBL" id="MFD1514075.1"/>
    </source>
</evidence>
<proteinExistence type="predicted"/>
<dbReference type="AlphaFoldDB" id="A0ABD6AXH3"/>
<feature type="binding site" evidence="7">
    <location>
        <position position="151"/>
    </location>
    <ligand>
        <name>Cu cation</name>
        <dbReference type="ChEBI" id="CHEBI:23378"/>
    </ligand>
</feature>
<protein>
    <submittedName>
        <fullName evidence="10">Halocyanin domain-containing protein</fullName>
    </submittedName>
</protein>
<evidence type="ECO:0000256" key="3">
    <source>
        <dbReference type="ARBA" id="ARBA00022723"/>
    </source>
</evidence>
<keyword evidence="4" id="KW-0574">Periplasm</keyword>
<evidence type="ECO:0000313" key="11">
    <source>
        <dbReference type="Proteomes" id="UP001597187"/>
    </source>
</evidence>
<dbReference type="PRINTS" id="PR00155">
    <property type="entry name" value="AMICYANIN"/>
</dbReference>
<dbReference type="PANTHER" id="PTHR36507">
    <property type="entry name" value="BLL1555 PROTEIN"/>
    <property type="match status" value="1"/>
</dbReference>
<evidence type="ECO:0000256" key="7">
    <source>
        <dbReference type="PIRSR" id="PIRSR602386-1"/>
    </source>
</evidence>